<dbReference type="PANTHER" id="PTHR30135:SF3">
    <property type="entry name" value="GLUCONEOGENESIS FACTOR-RELATED"/>
    <property type="match status" value="1"/>
</dbReference>
<dbReference type="Pfam" id="PF01933">
    <property type="entry name" value="CofD"/>
    <property type="match status" value="1"/>
</dbReference>
<organism evidence="3">
    <name type="scientific">anaerobic digester metagenome</name>
    <dbReference type="NCBI Taxonomy" id="1263854"/>
    <lineage>
        <taxon>unclassified sequences</taxon>
        <taxon>metagenomes</taxon>
        <taxon>ecological metagenomes</taxon>
    </lineage>
</organism>
<dbReference type="InterPro" id="IPR002882">
    <property type="entry name" value="CofD"/>
</dbReference>
<dbReference type="PANTHER" id="PTHR30135">
    <property type="entry name" value="UNCHARACTERIZED PROTEIN YVCK-RELATED"/>
    <property type="match status" value="1"/>
</dbReference>
<dbReference type="InterPro" id="IPR038136">
    <property type="entry name" value="CofD-like_dom_sf"/>
</dbReference>
<evidence type="ECO:0000256" key="1">
    <source>
        <dbReference type="ARBA" id="ARBA00022490"/>
    </source>
</evidence>
<keyword evidence="2" id="KW-0472">Membrane</keyword>
<dbReference type="NCBIfam" id="TIGR01826">
    <property type="entry name" value="CofD_related"/>
    <property type="match status" value="1"/>
</dbReference>
<dbReference type="CDD" id="cd07187">
    <property type="entry name" value="YvcK_like"/>
    <property type="match status" value="1"/>
</dbReference>
<sequence>MLDLLKWLYPGMRVKRWLFLALSGLLLAALGVDLIMEGNLFGYLARPIHHLEFMLLDQELHRTAGFFLLVSGLVVMALGFLKSFHSVAGVLAPDQEGRMADIIYTRHSLRRGPKIVVIGGGTGLSVLLRGLKEYTSNLTAIVSVADDGGSSGRLRGDLGMLPPGDIRNCLVALADKEPLMEELLQYRFKTGELAGHSLGNLLLAALTSMTGSFDHAVRGLSKVLAIRGQVLPVTLSDVTLCAELGDGTVVQGQSQISHSPGRIQRVFLKPSRCLPLAEALLAIRAADAVVLGPGSLYTSIIPNLLVKGIPEALAKTPAPKIYICNVMTQPGETDGYTASGHLEALVAHGGTTIDYAVVNTGPVPPRLRVRYLQMGANPVAADIEEIEKMGIQAVEGDLVHQTDVVRHHPDKLAQAVLRLTFADRGRHNRVRYLNERRRDSKGKELFRAEI</sequence>
<dbReference type="EMBL" id="CAADRN010000155">
    <property type="protein sequence ID" value="VFU13972.1"/>
    <property type="molecule type" value="Genomic_DNA"/>
</dbReference>
<dbReference type="InterPro" id="IPR010119">
    <property type="entry name" value="Gluconeogen_factor"/>
</dbReference>
<keyword evidence="2" id="KW-1133">Transmembrane helix</keyword>
<gene>
    <name evidence="3" type="ORF">SCFA_2380002</name>
</gene>
<keyword evidence="2" id="KW-0812">Transmembrane</keyword>
<proteinExistence type="inferred from homology"/>
<evidence type="ECO:0000313" key="3">
    <source>
        <dbReference type="EMBL" id="VFU13972.1"/>
    </source>
</evidence>
<keyword evidence="1" id="KW-0963">Cytoplasm</keyword>
<dbReference type="AlphaFoldDB" id="A0A485LZI9"/>
<dbReference type="GO" id="GO:0043743">
    <property type="term" value="F:LPPG:FO 2-phospho-L-lactate transferase activity"/>
    <property type="evidence" value="ECO:0007669"/>
    <property type="project" value="InterPro"/>
</dbReference>
<feature type="transmembrane region" description="Helical" evidence="2">
    <location>
        <begin position="63"/>
        <end position="81"/>
    </location>
</feature>
<reference evidence="3" key="1">
    <citation type="submission" date="2019-03" db="EMBL/GenBank/DDBJ databases">
        <authorList>
            <person name="Hao L."/>
        </authorList>
    </citation>
    <scope>NUCLEOTIDE SEQUENCE</scope>
</reference>
<dbReference type="Gene3D" id="3.40.50.10680">
    <property type="entry name" value="CofD-like domains"/>
    <property type="match status" value="1"/>
</dbReference>
<protein>
    <submittedName>
        <fullName evidence="3">Putative gluconeogenesis factor</fullName>
    </submittedName>
</protein>
<dbReference type="HAMAP" id="MF_00973">
    <property type="entry name" value="Gluconeogen_factor"/>
    <property type="match status" value="1"/>
</dbReference>
<dbReference type="SUPFAM" id="SSF142338">
    <property type="entry name" value="CofD-like"/>
    <property type="match status" value="1"/>
</dbReference>
<evidence type="ECO:0000256" key="2">
    <source>
        <dbReference type="SAM" id="Phobius"/>
    </source>
</evidence>
<name>A0A485LZI9_9ZZZZ</name>
<accession>A0A485LZI9</accession>